<keyword evidence="2" id="KW-0472">Membrane</keyword>
<organism evidence="3 4">
    <name type="scientific">Ravibacter arvi</name>
    <dbReference type="NCBI Taxonomy" id="2051041"/>
    <lineage>
        <taxon>Bacteria</taxon>
        <taxon>Pseudomonadati</taxon>
        <taxon>Bacteroidota</taxon>
        <taxon>Cytophagia</taxon>
        <taxon>Cytophagales</taxon>
        <taxon>Spirosomataceae</taxon>
        <taxon>Ravibacter</taxon>
    </lineage>
</organism>
<dbReference type="EMBL" id="BAABEY010000012">
    <property type="protein sequence ID" value="GAA4435436.1"/>
    <property type="molecule type" value="Genomic_DNA"/>
</dbReference>
<evidence type="ECO:0000313" key="4">
    <source>
        <dbReference type="Proteomes" id="UP001501508"/>
    </source>
</evidence>
<reference evidence="4" key="1">
    <citation type="journal article" date="2019" name="Int. J. Syst. Evol. Microbiol.">
        <title>The Global Catalogue of Microorganisms (GCM) 10K type strain sequencing project: providing services to taxonomists for standard genome sequencing and annotation.</title>
        <authorList>
            <consortium name="The Broad Institute Genomics Platform"/>
            <consortium name="The Broad Institute Genome Sequencing Center for Infectious Disease"/>
            <person name="Wu L."/>
            <person name="Ma J."/>
        </authorList>
    </citation>
    <scope>NUCLEOTIDE SEQUENCE [LARGE SCALE GENOMIC DNA]</scope>
    <source>
        <strain evidence="4">JCM 31920</strain>
    </source>
</reference>
<evidence type="ECO:0000313" key="3">
    <source>
        <dbReference type="EMBL" id="GAA4435436.1"/>
    </source>
</evidence>
<sequence>MFKFILNILLIFIALIIFVPVFRRFLLHLLVGRKLVKEQRRANEAFRKREEKDGIHVDHQPRDRSGTIKGGDYIDYEEIKDK</sequence>
<feature type="compositionally biased region" description="Basic and acidic residues" evidence="1">
    <location>
        <begin position="51"/>
        <end position="66"/>
    </location>
</feature>
<dbReference type="Proteomes" id="UP001501508">
    <property type="component" value="Unassembled WGS sequence"/>
</dbReference>
<evidence type="ECO:0000256" key="2">
    <source>
        <dbReference type="SAM" id="Phobius"/>
    </source>
</evidence>
<feature type="transmembrane region" description="Helical" evidence="2">
    <location>
        <begin position="6"/>
        <end position="31"/>
    </location>
</feature>
<comment type="caution">
    <text evidence="3">The sequence shown here is derived from an EMBL/GenBank/DDBJ whole genome shotgun (WGS) entry which is preliminary data.</text>
</comment>
<evidence type="ECO:0000256" key="1">
    <source>
        <dbReference type="SAM" id="MobiDB-lite"/>
    </source>
</evidence>
<keyword evidence="2" id="KW-0812">Transmembrane</keyword>
<feature type="region of interest" description="Disordered" evidence="1">
    <location>
        <begin position="51"/>
        <end position="71"/>
    </location>
</feature>
<keyword evidence="4" id="KW-1185">Reference proteome</keyword>
<proteinExistence type="predicted"/>
<gene>
    <name evidence="3" type="ORF">GCM10023091_11850</name>
</gene>
<evidence type="ECO:0008006" key="5">
    <source>
        <dbReference type="Google" id="ProtNLM"/>
    </source>
</evidence>
<accession>A0ABP8LUU7</accession>
<name>A0ABP8LUU7_9BACT</name>
<dbReference type="RefSeq" id="WP_345027262.1">
    <property type="nucleotide sequence ID" value="NZ_BAABEY010000012.1"/>
</dbReference>
<protein>
    <recommendedName>
        <fullName evidence="5">DUF4834 domain-containing protein</fullName>
    </recommendedName>
</protein>
<keyword evidence="2" id="KW-1133">Transmembrane helix</keyword>